<dbReference type="PANTHER" id="PTHR31987:SF1">
    <property type="entry name" value="GLUTAMINASE A"/>
    <property type="match status" value="1"/>
</dbReference>
<evidence type="ECO:0000259" key="2">
    <source>
        <dbReference type="Pfam" id="PF16335"/>
    </source>
</evidence>
<dbReference type="EMBL" id="KQ085921">
    <property type="protein sequence ID" value="KLO16074.1"/>
    <property type="molecule type" value="Genomic_DNA"/>
</dbReference>
<proteinExistence type="predicted"/>
<evidence type="ECO:0000256" key="1">
    <source>
        <dbReference type="SAM" id="SignalP"/>
    </source>
</evidence>
<evidence type="ECO:0000259" key="3">
    <source>
        <dbReference type="Pfam" id="PF17168"/>
    </source>
</evidence>
<keyword evidence="1" id="KW-0732">Signal</keyword>
<dbReference type="InParanoid" id="A0A0H2RW77"/>
<dbReference type="InterPro" id="IPR052743">
    <property type="entry name" value="Glutaminase_GtaA"/>
</dbReference>
<reference evidence="4 5" key="1">
    <citation type="submission" date="2015-04" db="EMBL/GenBank/DDBJ databases">
        <title>Complete genome sequence of Schizopora paradoxa KUC8140, a cosmopolitan wood degrader in East Asia.</title>
        <authorList>
            <consortium name="DOE Joint Genome Institute"/>
            <person name="Min B."/>
            <person name="Park H."/>
            <person name="Jang Y."/>
            <person name="Kim J.-J."/>
            <person name="Kim K.H."/>
            <person name="Pangilinan J."/>
            <person name="Lipzen A."/>
            <person name="Riley R."/>
            <person name="Grigoriev I.V."/>
            <person name="Spatafora J.W."/>
            <person name="Choi I.-G."/>
        </authorList>
    </citation>
    <scope>NUCLEOTIDE SEQUENCE [LARGE SCALE GENOMIC DNA]</scope>
    <source>
        <strain evidence="4 5">KUC8140</strain>
    </source>
</reference>
<dbReference type="Pfam" id="PF16335">
    <property type="entry name" value="GtaA_6_Hairpin"/>
    <property type="match status" value="1"/>
</dbReference>
<dbReference type="Proteomes" id="UP000053477">
    <property type="component" value="Unassembled WGS sequence"/>
</dbReference>
<dbReference type="InterPro" id="IPR033433">
    <property type="entry name" value="GtaA_N"/>
</dbReference>
<dbReference type="OrthoDB" id="3918848at2759"/>
<sequence>MHLNRSLTKVFLALSSIVVGAVAQSSGQWTTSPFNPPAIPLAVKSPYLNSWLPQGKNASAANEAWATFWNEAGFDDLINTLYAGANVDGVSYRLLGNAEVPNVITAQQLAVVITATRTSFLFKAGAMEINATFLSPIDLNNLTTMSRPTTYLYMTASSTDGKSHEVALYSDVSSRNFIEWGAVPDLADATVGFANDTGFLHLFTAAAQPARYSEINQQSPSATVYLSMQEIEGMTFEVGLDSNVRANFAVNSSLASAAFTQGGEFIDPSLLNSTSGLPTLGMAVDLGDLRESGIVVWTLTLMETSNIQFASVDGIQHRYPYYLSESLSVPNTSANIAGDFDNILLNSISIDNAVRADGLAVSQEYADILALSLRQVMASMEITISVGSDGQWNTSDVMSFMKNMGNLGSSVGINCVDILYSAFPAFMYLNSAFGRYLLEPLFNYQDSPAYTLPYAAQDIGTVYPNATGNPNPHMFGIEESANMIIMTYADILASGDGGLASQHYTLLKSWGSYLLNNSLLPGESYTKRLAPEFAEDNLTNMTNLALKGIIGLGAMAQISDFLGFVEDGSDFRGNAEAMIAKWQQMAVIDDQVFLSYNAQNVTGLLYNLYADKMLELGLVPQSVRIF</sequence>
<name>A0A0H2RW77_9AGAM</name>
<organism evidence="4 5">
    <name type="scientific">Schizopora paradoxa</name>
    <dbReference type="NCBI Taxonomy" id="27342"/>
    <lineage>
        <taxon>Eukaryota</taxon>
        <taxon>Fungi</taxon>
        <taxon>Dikarya</taxon>
        <taxon>Basidiomycota</taxon>
        <taxon>Agaricomycotina</taxon>
        <taxon>Agaricomycetes</taxon>
        <taxon>Hymenochaetales</taxon>
        <taxon>Schizoporaceae</taxon>
        <taxon>Schizopora</taxon>
    </lineage>
</organism>
<dbReference type="InterPro" id="IPR032514">
    <property type="entry name" value="GtaA_central"/>
</dbReference>
<accession>A0A0H2RW77</accession>
<keyword evidence="5" id="KW-1185">Reference proteome</keyword>
<dbReference type="STRING" id="27342.A0A0H2RW77"/>
<feature type="chain" id="PRO_5005202223" evidence="1">
    <location>
        <begin position="24"/>
        <end position="626"/>
    </location>
</feature>
<dbReference type="Pfam" id="PF17168">
    <property type="entry name" value="DUF5127"/>
    <property type="match status" value="1"/>
</dbReference>
<dbReference type="PANTHER" id="PTHR31987">
    <property type="entry name" value="GLUTAMINASE A-RELATED"/>
    <property type="match status" value="1"/>
</dbReference>
<evidence type="ECO:0000313" key="4">
    <source>
        <dbReference type="EMBL" id="KLO16074.1"/>
    </source>
</evidence>
<protein>
    <submittedName>
        <fullName evidence="4">DUF1793-domain-containing protein</fullName>
    </submittedName>
</protein>
<feature type="domain" description="Glutaminase A central" evidence="2">
    <location>
        <begin position="362"/>
        <end position="623"/>
    </location>
</feature>
<dbReference type="AlphaFoldDB" id="A0A0H2RW77"/>
<feature type="domain" description="Glutaminase A N-terminal" evidence="3">
    <location>
        <begin position="116"/>
        <end position="357"/>
    </location>
</feature>
<gene>
    <name evidence="4" type="ORF">SCHPADRAFT_823776</name>
</gene>
<feature type="signal peptide" evidence="1">
    <location>
        <begin position="1"/>
        <end position="23"/>
    </location>
</feature>
<evidence type="ECO:0000313" key="5">
    <source>
        <dbReference type="Proteomes" id="UP000053477"/>
    </source>
</evidence>